<name>A0A814XKM8_ADIRI</name>
<comment type="caution">
    <text evidence="3">The sequence shown here is derived from an EMBL/GenBank/DDBJ whole genome shotgun (WGS) entry which is preliminary data.</text>
</comment>
<feature type="transmembrane region" description="Helical" evidence="2">
    <location>
        <begin position="107"/>
        <end position="132"/>
    </location>
</feature>
<protein>
    <submittedName>
        <fullName evidence="3">Uncharacterized protein</fullName>
    </submittedName>
</protein>
<feature type="region of interest" description="Disordered" evidence="1">
    <location>
        <begin position="160"/>
        <end position="201"/>
    </location>
</feature>
<evidence type="ECO:0000256" key="2">
    <source>
        <dbReference type="SAM" id="Phobius"/>
    </source>
</evidence>
<keyword evidence="2" id="KW-0812">Transmembrane</keyword>
<organism evidence="3 4">
    <name type="scientific">Adineta ricciae</name>
    <name type="common">Rotifer</name>
    <dbReference type="NCBI Taxonomy" id="249248"/>
    <lineage>
        <taxon>Eukaryota</taxon>
        <taxon>Metazoa</taxon>
        <taxon>Spiralia</taxon>
        <taxon>Gnathifera</taxon>
        <taxon>Rotifera</taxon>
        <taxon>Eurotatoria</taxon>
        <taxon>Bdelloidea</taxon>
        <taxon>Adinetida</taxon>
        <taxon>Adinetidae</taxon>
        <taxon>Adineta</taxon>
    </lineage>
</organism>
<keyword evidence="2" id="KW-0472">Membrane</keyword>
<proteinExistence type="predicted"/>
<dbReference type="Gene3D" id="2.60.120.260">
    <property type="entry name" value="Galactose-binding domain-like"/>
    <property type="match status" value="1"/>
</dbReference>
<keyword evidence="2" id="KW-1133">Transmembrane helix</keyword>
<gene>
    <name evidence="3" type="ORF">EDS130_LOCUS26182</name>
</gene>
<dbReference type="EMBL" id="CAJNOJ010000158">
    <property type="protein sequence ID" value="CAF1216656.1"/>
    <property type="molecule type" value="Genomic_DNA"/>
</dbReference>
<dbReference type="AlphaFoldDB" id="A0A814XKM8"/>
<sequence length="365" mass="39596">MISTNLLSHTQSSHPWRANPNQIRRISEYPTVHQYNYERPPLPKRYPQCISHRRSSPWTPRVDYLQNSSLTQFASSTSRDSFGSFFKPKHASNNENKQREKFNLRRAILLLSCCLGVLLLLGLLLALLLGLLQKNQPSTTTVTTHTITTTVTTSSTTSSLATTTTTDTSTTTETTTVTTSTTTSTQSTTSTTSTSSTTTATTSSTTVTTTTAFNCASTITSTLGSYSKTDCPDGRWHTFSKSFASSYTGLRTLVFAFTNIKHAVMYLTNIKVYDASNTQLISNGDFSSSSGVLPTNWLKCSDNGQVDSTCTRNTSISCYTISAAGGTISQSFAVVSGANYTISFDLYHDAPSGNSDQINLDISAV</sequence>
<accession>A0A814XKM8</accession>
<reference evidence="3" key="1">
    <citation type="submission" date="2021-02" db="EMBL/GenBank/DDBJ databases">
        <authorList>
            <person name="Nowell W R."/>
        </authorList>
    </citation>
    <scope>NUCLEOTIDE SEQUENCE</scope>
</reference>
<evidence type="ECO:0000313" key="3">
    <source>
        <dbReference type="EMBL" id="CAF1216656.1"/>
    </source>
</evidence>
<feature type="region of interest" description="Disordered" evidence="1">
    <location>
        <begin position="1"/>
        <end position="20"/>
    </location>
</feature>
<evidence type="ECO:0000256" key="1">
    <source>
        <dbReference type="SAM" id="MobiDB-lite"/>
    </source>
</evidence>
<evidence type="ECO:0000313" key="4">
    <source>
        <dbReference type="Proteomes" id="UP000663852"/>
    </source>
</evidence>
<dbReference type="Proteomes" id="UP000663852">
    <property type="component" value="Unassembled WGS sequence"/>
</dbReference>